<dbReference type="Gramene" id="KCW86202">
    <property type="protein sequence ID" value="KCW86202"/>
    <property type="gene ID" value="EUGRSUZ_B02891"/>
</dbReference>
<dbReference type="PANTHER" id="PTHR33782:SF5">
    <property type="entry name" value="MEDIATOR OF RNA POLYMERASE II TRANSCRIPTION SUBUNIT"/>
    <property type="match status" value="1"/>
</dbReference>
<evidence type="ECO:0000256" key="1">
    <source>
        <dbReference type="SAM" id="Phobius"/>
    </source>
</evidence>
<dbReference type="eggNOG" id="ENOG502S629">
    <property type="taxonomic scope" value="Eukaryota"/>
</dbReference>
<dbReference type="STRING" id="71139.A0A059D6H8"/>
<keyword evidence="1" id="KW-0812">Transmembrane</keyword>
<evidence type="ECO:0000313" key="2">
    <source>
        <dbReference type="EMBL" id="KCW86202.1"/>
    </source>
</evidence>
<organism evidence="2">
    <name type="scientific">Eucalyptus grandis</name>
    <name type="common">Flooded gum</name>
    <dbReference type="NCBI Taxonomy" id="71139"/>
    <lineage>
        <taxon>Eukaryota</taxon>
        <taxon>Viridiplantae</taxon>
        <taxon>Streptophyta</taxon>
        <taxon>Embryophyta</taxon>
        <taxon>Tracheophyta</taxon>
        <taxon>Spermatophyta</taxon>
        <taxon>Magnoliopsida</taxon>
        <taxon>eudicotyledons</taxon>
        <taxon>Gunneridae</taxon>
        <taxon>Pentapetalae</taxon>
        <taxon>rosids</taxon>
        <taxon>malvids</taxon>
        <taxon>Myrtales</taxon>
        <taxon>Myrtaceae</taxon>
        <taxon>Myrtoideae</taxon>
        <taxon>Eucalypteae</taxon>
        <taxon>Eucalyptus</taxon>
    </lineage>
</organism>
<feature type="transmembrane region" description="Helical" evidence="1">
    <location>
        <begin position="117"/>
        <end position="138"/>
    </location>
</feature>
<sequence length="155" mass="17530">MQSTSFLPSTLPCHPTFSRSTNLTKKATARKPNVRVFAASRREEDHRQDRYLGGHLVDLDMIVLRKRIHEMSMAERGHEPPPEWMGWEKRCYASYDSIICETVGFLQSRMMNARPGVVLGLGALLAISVPTSSALVLFRLAEMAREILAKYHLCA</sequence>
<dbReference type="AlphaFoldDB" id="A0A059D6H8"/>
<dbReference type="PANTHER" id="PTHR33782">
    <property type="entry name" value="OS01G0121600 PROTEIN"/>
    <property type="match status" value="1"/>
</dbReference>
<gene>
    <name evidence="2" type="ORF">EUGRSUZ_B02891</name>
</gene>
<dbReference type="InParanoid" id="A0A059D6H8"/>
<reference evidence="2" key="1">
    <citation type="submission" date="2013-07" db="EMBL/GenBank/DDBJ databases">
        <title>The genome of Eucalyptus grandis.</title>
        <authorList>
            <person name="Schmutz J."/>
            <person name="Hayes R."/>
            <person name="Myburg A."/>
            <person name="Tuskan G."/>
            <person name="Grattapaglia D."/>
            <person name="Rokhsar D.S."/>
        </authorList>
    </citation>
    <scope>NUCLEOTIDE SEQUENCE</scope>
    <source>
        <tissue evidence="2">Leaf extractions</tissue>
    </source>
</reference>
<dbReference type="EMBL" id="KK198754">
    <property type="protein sequence ID" value="KCW86202.1"/>
    <property type="molecule type" value="Genomic_DNA"/>
</dbReference>
<keyword evidence="1" id="KW-0472">Membrane</keyword>
<dbReference type="OMA" id="AISQFPA"/>
<proteinExistence type="predicted"/>
<accession>A0A059D6H8</accession>
<name>A0A059D6H8_EUCGR</name>
<keyword evidence="1" id="KW-1133">Transmembrane helix</keyword>
<protein>
    <submittedName>
        <fullName evidence="2">Uncharacterized protein</fullName>
    </submittedName>
</protein>